<sequence length="148" mass="17377">MLLDNFIQNNVIIDGTAPTKRQYYFLFHPEAKESEFKKRDKRRYPGRWKFWNDSLDDFLLLVVPGKTTRKQLFHLSARHREERTGAEIVQSQQYITLSSAVYMVVVIPIAMPYIDHGHIESRASFLVLNQPNRIDVRWIDHAASRASC</sequence>
<proteinExistence type="predicted"/>
<name>A0A5E6X5F2_PSEFL</name>
<accession>A0A5E6X5F2</accession>
<organism evidence="1">
    <name type="scientific">Pseudomonas fluorescens</name>
    <dbReference type="NCBI Taxonomy" id="294"/>
    <lineage>
        <taxon>Bacteria</taxon>
        <taxon>Pseudomonadati</taxon>
        <taxon>Pseudomonadota</taxon>
        <taxon>Gammaproteobacteria</taxon>
        <taxon>Pseudomonadales</taxon>
        <taxon>Pseudomonadaceae</taxon>
        <taxon>Pseudomonas</taxon>
    </lineage>
</organism>
<reference evidence="1" key="1">
    <citation type="submission" date="2019-09" db="EMBL/GenBank/DDBJ databases">
        <authorList>
            <person name="Chandra G."/>
            <person name="Truman W A."/>
        </authorList>
    </citation>
    <scope>NUCLEOTIDE SEQUENCE [LARGE SCALE GENOMIC DNA]</scope>
    <source>
        <strain evidence="1">PS652</strain>
    </source>
</reference>
<dbReference type="EMBL" id="CABVHG010000047">
    <property type="protein sequence ID" value="VVN35964.1"/>
    <property type="molecule type" value="Genomic_DNA"/>
</dbReference>
<gene>
    <name evidence="1" type="ORF">PS652_05120</name>
</gene>
<protein>
    <submittedName>
        <fullName evidence="1">Uncharacterized protein</fullName>
    </submittedName>
</protein>
<dbReference type="AlphaFoldDB" id="A0A5E6X5F2"/>
<evidence type="ECO:0000313" key="1">
    <source>
        <dbReference type="EMBL" id="VVN35964.1"/>
    </source>
</evidence>